<gene>
    <name evidence="1" type="ORF">Sjap_024070</name>
</gene>
<keyword evidence="2" id="KW-1185">Reference proteome</keyword>
<evidence type="ECO:0000313" key="1">
    <source>
        <dbReference type="EMBL" id="KAK9090893.1"/>
    </source>
</evidence>
<comment type="caution">
    <text evidence="1">The sequence shown here is derived from an EMBL/GenBank/DDBJ whole genome shotgun (WGS) entry which is preliminary data.</text>
</comment>
<proteinExistence type="predicted"/>
<reference evidence="1 2" key="1">
    <citation type="submission" date="2024-01" db="EMBL/GenBank/DDBJ databases">
        <title>Genome assemblies of Stephania.</title>
        <authorList>
            <person name="Yang L."/>
        </authorList>
    </citation>
    <scope>NUCLEOTIDE SEQUENCE [LARGE SCALE GENOMIC DNA]</scope>
    <source>
        <strain evidence="1">QJT</strain>
        <tissue evidence="1">Leaf</tissue>
    </source>
</reference>
<dbReference type="AlphaFoldDB" id="A0AAP0EK28"/>
<accession>A0AAP0EK28</accession>
<dbReference type="EMBL" id="JBBNAE010000010">
    <property type="protein sequence ID" value="KAK9090893.1"/>
    <property type="molecule type" value="Genomic_DNA"/>
</dbReference>
<sequence length="85" mass="10031">MRHKSCQSVVSINYAPQIMPINLFHQSRTTNHAINHKKHSNGYKSLQPLQRHIYKLGFESLGEIILCSEKNIRRRQHIILGFLYF</sequence>
<name>A0AAP0EK28_9MAGN</name>
<evidence type="ECO:0000313" key="2">
    <source>
        <dbReference type="Proteomes" id="UP001417504"/>
    </source>
</evidence>
<protein>
    <submittedName>
        <fullName evidence="1">Uncharacterized protein</fullName>
    </submittedName>
</protein>
<organism evidence="1 2">
    <name type="scientific">Stephania japonica</name>
    <dbReference type="NCBI Taxonomy" id="461633"/>
    <lineage>
        <taxon>Eukaryota</taxon>
        <taxon>Viridiplantae</taxon>
        <taxon>Streptophyta</taxon>
        <taxon>Embryophyta</taxon>
        <taxon>Tracheophyta</taxon>
        <taxon>Spermatophyta</taxon>
        <taxon>Magnoliopsida</taxon>
        <taxon>Ranunculales</taxon>
        <taxon>Menispermaceae</taxon>
        <taxon>Menispermoideae</taxon>
        <taxon>Cissampelideae</taxon>
        <taxon>Stephania</taxon>
    </lineage>
</organism>
<dbReference type="Proteomes" id="UP001417504">
    <property type="component" value="Unassembled WGS sequence"/>
</dbReference>